<organism evidence="1">
    <name type="scientific">Trichophyton rubrum CBS 288.86</name>
    <dbReference type="NCBI Taxonomy" id="1215330"/>
    <lineage>
        <taxon>Eukaryota</taxon>
        <taxon>Fungi</taxon>
        <taxon>Dikarya</taxon>
        <taxon>Ascomycota</taxon>
        <taxon>Pezizomycotina</taxon>
        <taxon>Eurotiomycetes</taxon>
        <taxon>Eurotiomycetidae</taxon>
        <taxon>Onygenales</taxon>
        <taxon>Arthrodermataceae</taxon>
        <taxon>Trichophyton</taxon>
    </lineage>
</organism>
<sequence length="107" mass="12057">MSTLVSYISTLVSDIYTSVCLRIPPQHASKVSMSIIRSSLSVRVRSSSRPGSTDAVTTLARLCMVHGRLPAMLREGFVSRLTCWREDRQRKQRGKHMLLGRDDLPKI</sequence>
<proteinExistence type="predicted"/>
<evidence type="ECO:0000313" key="1">
    <source>
        <dbReference type="EMBL" id="EZF49546.1"/>
    </source>
</evidence>
<reference evidence="1" key="1">
    <citation type="submission" date="2014-02" db="EMBL/GenBank/DDBJ databases">
        <title>The Genome Sequence of Trichophyton rubrum (morphotype fischeri) CBS 288.86.</title>
        <authorList>
            <consortium name="The Broad Institute Genomics Platform"/>
            <person name="Cuomo C.A."/>
            <person name="White T.C."/>
            <person name="Graser Y."/>
            <person name="Martinez-Rossi N."/>
            <person name="Heitman J."/>
            <person name="Young S.K."/>
            <person name="Zeng Q."/>
            <person name="Gargeya S."/>
            <person name="Abouelleil A."/>
            <person name="Alvarado L."/>
            <person name="Chapman S.B."/>
            <person name="Gainer-Dewar J."/>
            <person name="Goldberg J."/>
            <person name="Griggs A."/>
            <person name="Gujja S."/>
            <person name="Hansen M."/>
            <person name="Howarth C."/>
            <person name="Imamovic A."/>
            <person name="Larimer J."/>
            <person name="Martinez D."/>
            <person name="Murphy C."/>
            <person name="Pearson M.D."/>
            <person name="Persinoti G."/>
            <person name="Poon T."/>
            <person name="Priest M."/>
            <person name="Roberts A.D."/>
            <person name="Saif S."/>
            <person name="Shea T.D."/>
            <person name="Sykes S.N."/>
            <person name="Wortman J."/>
            <person name="Nusbaum C."/>
            <person name="Birren B."/>
        </authorList>
    </citation>
    <scope>NUCLEOTIDE SEQUENCE [LARGE SCALE GENOMIC DNA]</scope>
    <source>
        <strain evidence="1">CBS 288.86</strain>
    </source>
</reference>
<dbReference type="AlphaFoldDB" id="A0A022VU30"/>
<name>A0A022VU30_TRIRU</name>
<gene>
    <name evidence="1" type="ORF">H103_06928</name>
</gene>
<dbReference type="EMBL" id="KK207901">
    <property type="protein sequence ID" value="EZF49546.1"/>
    <property type="molecule type" value="Genomic_DNA"/>
</dbReference>
<dbReference type="HOGENOM" id="CLU_2211842_0_0_1"/>
<accession>A0A022VU30</accession>
<dbReference type="Proteomes" id="UP000023758">
    <property type="component" value="Unassembled WGS sequence"/>
</dbReference>
<protein>
    <submittedName>
        <fullName evidence="1">Uncharacterized protein</fullName>
    </submittedName>
</protein>